<protein>
    <submittedName>
        <fullName evidence="1">Uncharacterized protein</fullName>
    </submittedName>
</protein>
<dbReference type="EMBL" id="GBRH01228670">
    <property type="protein sequence ID" value="JAD69225.1"/>
    <property type="molecule type" value="Transcribed_RNA"/>
</dbReference>
<organism evidence="1">
    <name type="scientific">Arundo donax</name>
    <name type="common">Giant reed</name>
    <name type="synonym">Donax arundinaceus</name>
    <dbReference type="NCBI Taxonomy" id="35708"/>
    <lineage>
        <taxon>Eukaryota</taxon>
        <taxon>Viridiplantae</taxon>
        <taxon>Streptophyta</taxon>
        <taxon>Embryophyta</taxon>
        <taxon>Tracheophyta</taxon>
        <taxon>Spermatophyta</taxon>
        <taxon>Magnoliopsida</taxon>
        <taxon>Liliopsida</taxon>
        <taxon>Poales</taxon>
        <taxon>Poaceae</taxon>
        <taxon>PACMAD clade</taxon>
        <taxon>Arundinoideae</taxon>
        <taxon>Arundineae</taxon>
        <taxon>Arundo</taxon>
    </lineage>
</organism>
<name>A0A0A9C750_ARUDO</name>
<evidence type="ECO:0000313" key="1">
    <source>
        <dbReference type="EMBL" id="JAD69225.1"/>
    </source>
</evidence>
<reference evidence="1" key="1">
    <citation type="submission" date="2014-09" db="EMBL/GenBank/DDBJ databases">
        <authorList>
            <person name="Magalhaes I.L.F."/>
            <person name="Oliveira U."/>
            <person name="Santos F.R."/>
            <person name="Vidigal T.H.D.A."/>
            <person name="Brescovit A.D."/>
            <person name="Santos A.J."/>
        </authorList>
    </citation>
    <scope>NUCLEOTIDE SEQUENCE</scope>
    <source>
        <tissue evidence="1">Shoot tissue taken approximately 20 cm above the soil surface</tissue>
    </source>
</reference>
<accession>A0A0A9C750</accession>
<proteinExistence type="predicted"/>
<dbReference type="AlphaFoldDB" id="A0A0A9C750"/>
<sequence>MIFFVQPQHLRRVPFLLPRLPASSVILGLPSVSEDSDETACGFLTRGSEETGTTGAAVRATLLAKASSSPE</sequence>
<reference evidence="1" key="2">
    <citation type="journal article" date="2015" name="Data Brief">
        <title>Shoot transcriptome of the giant reed, Arundo donax.</title>
        <authorList>
            <person name="Barrero R.A."/>
            <person name="Guerrero F.D."/>
            <person name="Moolhuijzen P."/>
            <person name="Goolsby J.A."/>
            <person name="Tidwell J."/>
            <person name="Bellgard S.E."/>
            <person name="Bellgard M.I."/>
        </authorList>
    </citation>
    <scope>NUCLEOTIDE SEQUENCE</scope>
    <source>
        <tissue evidence="1">Shoot tissue taken approximately 20 cm above the soil surface</tissue>
    </source>
</reference>